<evidence type="ECO:0000313" key="1">
    <source>
        <dbReference type="EMBL" id="KIM56266.1"/>
    </source>
</evidence>
<dbReference type="EMBL" id="KN822119">
    <property type="protein sequence ID" value="KIM56266.1"/>
    <property type="molecule type" value="Genomic_DNA"/>
</dbReference>
<keyword evidence="2" id="KW-1185">Reference proteome</keyword>
<evidence type="ECO:0000313" key="2">
    <source>
        <dbReference type="Proteomes" id="UP000053989"/>
    </source>
</evidence>
<protein>
    <submittedName>
        <fullName evidence="1">Uncharacterized protein</fullName>
    </submittedName>
</protein>
<sequence>MLGFLPPQVVGHKFRLTQDDLLYCVHVIEVSEDGCQFSIQFEDLRNLDLIGPDEMKWMLQNSDLVE</sequence>
<dbReference type="HOGENOM" id="CLU_2832647_0_0_1"/>
<dbReference type="AlphaFoldDB" id="A0A0C3DJL7"/>
<dbReference type="Proteomes" id="UP000053989">
    <property type="component" value="Unassembled WGS sequence"/>
</dbReference>
<dbReference type="OrthoDB" id="2685204at2759"/>
<gene>
    <name evidence="1" type="ORF">SCLCIDRAFT_29706</name>
</gene>
<organism evidence="1 2">
    <name type="scientific">Scleroderma citrinum Foug A</name>
    <dbReference type="NCBI Taxonomy" id="1036808"/>
    <lineage>
        <taxon>Eukaryota</taxon>
        <taxon>Fungi</taxon>
        <taxon>Dikarya</taxon>
        <taxon>Basidiomycota</taxon>
        <taxon>Agaricomycotina</taxon>
        <taxon>Agaricomycetes</taxon>
        <taxon>Agaricomycetidae</taxon>
        <taxon>Boletales</taxon>
        <taxon>Sclerodermatineae</taxon>
        <taxon>Sclerodermataceae</taxon>
        <taxon>Scleroderma</taxon>
    </lineage>
</organism>
<dbReference type="InParanoid" id="A0A0C3DJL7"/>
<name>A0A0C3DJL7_9AGAM</name>
<accession>A0A0C3DJL7</accession>
<reference evidence="2" key="2">
    <citation type="submission" date="2015-01" db="EMBL/GenBank/DDBJ databases">
        <title>Evolutionary Origins and Diversification of the Mycorrhizal Mutualists.</title>
        <authorList>
            <consortium name="DOE Joint Genome Institute"/>
            <consortium name="Mycorrhizal Genomics Consortium"/>
            <person name="Kohler A."/>
            <person name="Kuo A."/>
            <person name="Nagy L.G."/>
            <person name="Floudas D."/>
            <person name="Copeland A."/>
            <person name="Barry K.W."/>
            <person name="Cichocki N."/>
            <person name="Veneault-Fourrey C."/>
            <person name="LaButti K."/>
            <person name="Lindquist E.A."/>
            <person name="Lipzen A."/>
            <person name="Lundell T."/>
            <person name="Morin E."/>
            <person name="Murat C."/>
            <person name="Riley R."/>
            <person name="Ohm R."/>
            <person name="Sun H."/>
            <person name="Tunlid A."/>
            <person name="Henrissat B."/>
            <person name="Grigoriev I.V."/>
            <person name="Hibbett D.S."/>
            <person name="Martin F."/>
        </authorList>
    </citation>
    <scope>NUCLEOTIDE SEQUENCE [LARGE SCALE GENOMIC DNA]</scope>
    <source>
        <strain evidence="2">Foug A</strain>
    </source>
</reference>
<proteinExistence type="predicted"/>
<reference evidence="1 2" key="1">
    <citation type="submission" date="2014-04" db="EMBL/GenBank/DDBJ databases">
        <authorList>
            <consortium name="DOE Joint Genome Institute"/>
            <person name="Kuo A."/>
            <person name="Kohler A."/>
            <person name="Nagy L.G."/>
            <person name="Floudas D."/>
            <person name="Copeland A."/>
            <person name="Barry K.W."/>
            <person name="Cichocki N."/>
            <person name="Veneault-Fourrey C."/>
            <person name="LaButti K."/>
            <person name="Lindquist E.A."/>
            <person name="Lipzen A."/>
            <person name="Lundell T."/>
            <person name="Morin E."/>
            <person name="Murat C."/>
            <person name="Sun H."/>
            <person name="Tunlid A."/>
            <person name="Henrissat B."/>
            <person name="Grigoriev I.V."/>
            <person name="Hibbett D.S."/>
            <person name="Martin F."/>
            <person name="Nordberg H.P."/>
            <person name="Cantor M.N."/>
            <person name="Hua S.X."/>
        </authorList>
    </citation>
    <scope>NUCLEOTIDE SEQUENCE [LARGE SCALE GENOMIC DNA]</scope>
    <source>
        <strain evidence="1 2">Foug A</strain>
    </source>
</reference>